<evidence type="ECO:0000256" key="2">
    <source>
        <dbReference type="ARBA" id="ARBA00022801"/>
    </source>
</evidence>
<accession>A0ABR0XGB2</accession>
<feature type="region of interest" description="Disordered" evidence="5">
    <location>
        <begin position="59"/>
        <end position="93"/>
    </location>
</feature>
<evidence type="ECO:0000313" key="7">
    <source>
        <dbReference type="Proteomes" id="UP001318860"/>
    </source>
</evidence>
<keyword evidence="3" id="KW-0326">Glycosidase</keyword>
<organism evidence="6 7">
    <name type="scientific">Rehmannia glutinosa</name>
    <name type="common">Chinese foxglove</name>
    <dbReference type="NCBI Taxonomy" id="99300"/>
    <lineage>
        <taxon>Eukaryota</taxon>
        <taxon>Viridiplantae</taxon>
        <taxon>Streptophyta</taxon>
        <taxon>Embryophyta</taxon>
        <taxon>Tracheophyta</taxon>
        <taxon>Spermatophyta</taxon>
        <taxon>Magnoliopsida</taxon>
        <taxon>eudicotyledons</taxon>
        <taxon>Gunneridae</taxon>
        <taxon>Pentapetalae</taxon>
        <taxon>asterids</taxon>
        <taxon>lamiids</taxon>
        <taxon>Lamiales</taxon>
        <taxon>Orobanchaceae</taxon>
        <taxon>Rehmannieae</taxon>
        <taxon>Rehmannia</taxon>
    </lineage>
</organism>
<proteinExistence type="inferred from homology"/>
<evidence type="ECO:0000256" key="1">
    <source>
        <dbReference type="ARBA" id="ARBA00010838"/>
    </source>
</evidence>
<dbReference type="PANTHER" id="PTHR10353">
    <property type="entry name" value="GLYCOSYL HYDROLASE"/>
    <property type="match status" value="1"/>
</dbReference>
<dbReference type="EMBL" id="JABTTQ020000004">
    <property type="protein sequence ID" value="KAK6157996.1"/>
    <property type="molecule type" value="Genomic_DNA"/>
</dbReference>
<name>A0ABR0XGB2_REHGL</name>
<dbReference type="Gene3D" id="3.20.20.80">
    <property type="entry name" value="Glycosidases"/>
    <property type="match status" value="1"/>
</dbReference>
<keyword evidence="7" id="KW-1185">Reference proteome</keyword>
<evidence type="ECO:0000313" key="6">
    <source>
        <dbReference type="EMBL" id="KAK6157996.1"/>
    </source>
</evidence>
<dbReference type="InterPro" id="IPR017853">
    <property type="entry name" value="GH"/>
</dbReference>
<dbReference type="PANTHER" id="PTHR10353:SF137">
    <property type="entry name" value="MYROSINASE 3-RELATED"/>
    <property type="match status" value="1"/>
</dbReference>
<evidence type="ECO:0000256" key="5">
    <source>
        <dbReference type="SAM" id="MobiDB-lite"/>
    </source>
</evidence>
<dbReference type="SUPFAM" id="SSF51445">
    <property type="entry name" value="(Trans)glycosidases"/>
    <property type="match status" value="1"/>
</dbReference>
<dbReference type="Pfam" id="PF00232">
    <property type="entry name" value="Glyco_hydro_1"/>
    <property type="match status" value="1"/>
</dbReference>
<dbReference type="InterPro" id="IPR001360">
    <property type="entry name" value="Glyco_hydro_1"/>
</dbReference>
<reference evidence="6 7" key="1">
    <citation type="journal article" date="2021" name="Comput. Struct. Biotechnol. J.">
        <title>De novo genome assembly of the potent medicinal plant Rehmannia glutinosa using nanopore technology.</title>
        <authorList>
            <person name="Ma L."/>
            <person name="Dong C."/>
            <person name="Song C."/>
            <person name="Wang X."/>
            <person name="Zheng X."/>
            <person name="Niu Y."/>
            <person name="Chen S."/>
            <person name="Feng W."/>
        </authorList>
    </citation>
    <scope>NUCLEOTIDE SEQUENCE [LARGE SCALE GENOMIC DNA]</scope>
    <source>
        <strain evidence="6">DH-2019</strain>
    </source>
</reference>
<evidence type="ECO:0000256" key="3">
    <source>
        <dbReference type="ARBA" id="ARBA00023295"/>
    </source>
</evidence>
<sequence>MEPYVTLFHWDLPSELENNDDFRDYAELCFEKFGDKVKFWFTLNEPTTYSVQGYEHCAFPPSEKPENHGSNRRRRSDSVDDKNNNNNNNIPKVINRYRGFRPMSSNSILRSNSNPADVYTVGRNMLLAHAAAVELYRTEFQEYQRGKIGITLVSHWFEPLTDTVADRKAAKRARDFMFLEPVLIGQYPENMLNYVPSENLKPFSRKESRLLKGSIDFLGLNYYTAHYAAHYPNPPDKMGYDDVQHVTLLREF</sequence>
<keyword evidence="2" id="KW-0378">Hydrolase</keyword>
<gene>
    <name evidence="6" type="ORF">DH2020_005310</name>
</gene>
<dbReference type="Proteomes" id="UP001318860">
    <property type="component" value="Unassembled WGS sequence"/>
</dbReference>
<evidence type="ECO:0000256" key="4">
    <source>
        <dbReference type="RuleBase" id="RU003690"/>
    </source>
</evidence>
<comment type="caution">
    <text evidence="6">The sequence shown here is derived from an EMBL/GenBank/DDBJ whole genome shotgun (WGS) entry which is preliminary data.</text>
</comment>
<feature type="compositionally biased region" description="Low complexity" evidence="5">
    <location>
        <begin position="84"/>
        <end position="93"/>
    </location>
</feature>
<comment type="similarity">
    <text evidence="1 4">Belongs to the glycosyl hydrolase 1 family.</text>
</comment>
<protein>
    <submittedName>
        <fullName evidence="6">Uncharacterized protein</fullName>
    </submittedName>
</protein>